<dbReference type="InterPro" id="IPR050121">
    <property type="entry name" value="Cytochrome_P450_monoxygenase"/>
</dbReference>
<comment type="caution">
    <text evidence="10">The sequence shown here is derived from an EMBL/GenBank/DDBJ whole genome shotgun (WGS) entry which is preliminary data.</text>
</comment>
<dbReference type="InterPro" id="IPR017972">
    <property type="entry name" value="Cyt_P450_CS"/>
</dbReference>
<dbReference type="GO" id="GO:0016705">
    <property type="term" value="F:oxidoreductase activity, acting on paired donors, with incorporation or reduction of molecular oxygen"/>
    <property type="evidence" value="ECO:0007669"/>
    <property type="project" value="InterPro"/>
</dbReference>
<dbReference type="EMBL" id="BBXM02000010">
    <property type="protein sequence ID" value="GIC94630.1"/>
    <property type="molecule type" value="Genomic_DNA"/>
</dbReference>
<dbReference type="PROSITE" id="PS00086">
    <property type="entry name" value="CYTOCHROME_P450"/>
    <property type="match status" value="1"/>
</dbReference>
<dbReference type="GO" id="GO:0005506">
    <property type="term" value="F:iron ion binding"/>
    <property type="evidence" value="ECO:0007669"/>
    <property type="project" value="InterPro"/>
</dbReference>
<reference evidence="10" key="2">
    <citation type="submission" date="2021-01" db="EMBL/GenBank/DDBJ databases">
        <title>Pan-genome distribution and transcriptional activeness of fungal secondary metabolism genes in Aspergillus section Fumigati.</title>
        <authorList>
            <person name="Takahashi H."/>
            <person name="Umemura M."/>
            <person name="Ninomiya A."/>
            <person name="Kusuya Y."/>
            <person name="Urayama S."/>
            <person name="Shimizu M."/>
            <person name="Watanabe A."/>
            <person name="Kamei K."/>
            <person name="Yaguchi T."/>
            <person name="Hagiwara D."/>
        </authorList>
    </citation>
    <scope>NUCLEOTIDE SEQUENCE</scope>
    <source>
        <strain evidence="10">IFM 46973</strain>
    </source>
</reference>
<dbReference type="InterPro" id="IPR002401">
    <property type="entry name" value="Cyt_P450_E_grp-I"/>
</dbReference>
<keyword evidence="7 9" id="KW-0503">Monooxygenase</keyword>
<dbReference type="InterPro" id="IPR001128">
    <property type="entry name" value="Cyt_P450"/>
</dbReference>
<organism evidence="10 11">
    <name type="scientific">Aspergillus udagawae</name>
    <dbReference type="NCBI Taxonomy" id="91492"/>
    <lineage>
        <taxon>Eukaryota</taxon>
        <taxon>Fungi</taxon>
        <taxon>Dikarya</taxon>
        <taxon>Ascomycota</taxon>
        <taxon>Pezizomycotina</taxon>
        <taxon>Eurotiomycetes</taxon>
        <taxon>Eurotiomycetidae</taxon>
        <taxon>Eurotiales</taxon>
        <taxon>Aspergillaceae</taxon>
        <taxon>Aspergillus</taxon>
        <taxon>Aspergillus subgen. Fumigati</taxon>
    </lineage>
</organism>
<protein>
    <submittedName>
        <fullName evidence="10">Cytochrome P450 monooxygenase helB2</fullName>
    </submittedName>
</protein>
<evidence type="ECO:0000256" key="4">
    <source>
        <dbReference type="ARBA" id="ARBA00022723"/>
    </source>
</evidence>
<dbReference type="SUPFAM" id="SSF48264">
    <property type="entry name" value="Cytochrome P450"/>
    <property type="match status" value="1"/>
</dbReference>
<dbReference type="PANTHER" id="PTHR24305">
    <property type="entry name" value="CYTOCHROME P450"/>
    <property type="match status" value="1"/>
</dbReference>
<reference evidence="10" key="1">
    <citation type="journal article" date="2015" name="Genome Announc.">
        <title>Draft Genome Sequence of the Pathogenic Filamentous Fungus Aspergillus udagawae Strain IFM 46973T.</title>
        <authorList>
            <person name="Kusuya Y."/>
            <person name="Takahashi-Nakaguchi A."/>
            <person name="Takahashi H."/>
            <person name="Yaguchi T."/>
        </authorList>
    </citation>
    <scope>NUCLEOTIDE SEQUENCE</scope>
    <source>
        <strain evidence="10">IFM 46973</strain>
    </source>
</reference>
<keyword evidence="5 9" id="KW-0560">Oxidoreductase</keyword>
<gene>
    <name evidence="10" type="ORF">Aud_001959</name>
</gene>
<feature type="binding site" description="axial binding residue" evidence="8">
    <location>
        <position position="436"/>
    </location>
    <ligand>
        <name>heme</name>
        <dbReference type="ChEBI" id="CHEBI:30413"/>
    </ligand>
    <ligandPart>
        <name>Fe</name>
        <dbReference type="ChEBI" id="CHEBI:18248"/>
    </ligandPart>
</feature>
<evidence type="ECO:0000256" key="2">
    <source>
        <dbReference type="ARBA" id="ARBA00004685"/>
    </source>
</evidence>
<dbReference type="GO" id="GO:0004497">
    <property type="term" value="F:monooxygenase activity"/>
    <property type="evidence" value="ECO:0007669"/>
    <property type="project" value="UniProtKB-KW"/>
</dbReference>
<evidence type="ECO:0000313" key="10">
    <source>
        <dbReference type="EMBL" id="GIC94630.1"/>
    </source>
</evidence>
<evidence type="ECO:0000256" key="5">
    <source>
        <dbReference type="ARBA" id="ARBA00023002"/>
    </source>
</evidence>
<evidence type="ECO:0000256" key="6">
    <source>
        <dbReference type="ARBA" id="ARBA00023004"/>
    </source>
</evidence>
<proteinExistence type="inferred from homology"/>
<evidence type="ECO:0000256" key="1">
    <source>
        <dbReference type="ARBA" id="ARBA00001971"/>
    </source>
</evidence>
<evidence type="ECO:0000256" key="8">
    <source>
        <dbReference type="PIRSR" id="PIRSR602401-1"/>
    </source>
</evidence>
<keyword evidence="8 9" id="KW-0349">Heme</keyword>
<dbReference type="RefSeq" id="XP_043151896.1">
    <property type="nucleotide sequence ID" value="XM_043295961.1"/>
</dbReference>
<dbReference type="GO" id="GO:0020037">
    <property type="term" value="F:heme binding"/>
    <property type="evidence" value="ECO:0007669"/>
    <property type="project" value="InterPro"/>
</dbReference>
<dbReference type="GeneID" id="66989435"/>
<dbReference type="AlphaFoldDB" id="A0A8E0V599"/>
<comment type="cofactor">
    <cofactor evidence="1 8">
        <name>heme</name>
        <dbReference type="ChEBI" id="CHEBI:30413"/>
    </cofactor>
</comment>
<evidence type="ECO:0000256" key="7">
    <source>
        <dbReference type="ARBA" id="ARBA00023033"/>
    </source>
</evidence>
<evidence type="ECO:0000256" key="9">
    <source>
        <dbReference type="RuleBase" id="RU000461"/>
    </source>
</evidence>
<evidence type="ECO:0000313" key="11">
    <source>
        <dbReference type="Proteomes" id="UP000036893"/>
    </source>
</evidence>
<name>A0A8E0V599_9EURO</name>
<dbReference type="GO" id="GO:1900812">
    <property type="term" value="P:helvolic acid biosynthetic process"/>
    <property type="evidence" value="ECO:0007669"/>
    <property type="project" value="UniProtKB-ARBA"/>
</dbReference>
<sequence>MALPIILCLVVVLWVSWRLLDALILSPLHRVPGPVLARLTPLRAIYARLPSRVIPAALADFHTYGDIYLSKPRTITISHPQDVRAILASSDFQKIDVYHGLNDPVMANIVTFSDPKLASRRRRQIGPYFIPSYLAKMEELILRNGCRAVADKWDRLIAHQGHGPGKAVKVNYRHDLQLATFDIMSALAFGRRLDSLKEEGESVAIVEWIMATAVYIGVRINFRLLMVFPFSRLVRRWTRAYAEFVQFSKHAVASRKELLAQGCQKPVDLLQAFIDAEDPDSKVKMTAVEVQAESVGMQLAGSETTAASLTWAVHLFTLYPEYYRMAVDEVRGQFGPDHLITYADCNRLVFLEAFVYEMLRYTPITSSFMPRVSFSNGTTLQGHYIPPGTEIAFNLIAMNNREDVWEEPERFLPDRFLKDPDLKRSVFAFSYGTRSCIGRHLAWMEMMTILANLLKDYDWSLPEDSLYGPHHVDEQGIPIRMPSKCHIVFTPTHPDRDCQLVISRPKT</sequence>
<dbReference type="PANTHER" id="PTHR24305:SF235">
    <property type="entry name" value="CYTOCHROME P450 MONOOXYGENASE APDB-RELATED"/>
    <property type="match status" value="1"/>
</dbReference>
<dbReference type="PRINTS" id="PR00385">
    <property type="entry name" value="P450"/>
</dbReference>
<dbReference type="FunFam" id="1.10.630.10:FF:000075">
    <property type="entry name" value="Cytochrome P450 monooxygenase helB1"/>
    <property type="match status" value="1"/>
</dbReference>
<dbReference type="Proteomes" id="UP000036893">
    <property type="component" value="Unassembled WGS sequence"/>
</dbReference>
<keyword evidence="4 8" id="KW-0479">Metal-binding</keyword>
<dbReference type="PRINTS" id="PR00463">
    <property type="entry name" value="EP450I"/>
</dbReference>
<evidence type="ECO:0000256" key="3">
    <source>
        <dbReference type="ARBA" id="ARBA00010617"/>
    </source>
</evidence>
<dbReference type="Gene3D" id="1.10.630.10">
    <property type="entry name" value="Cytochrome P450"/>
    <property type="match status" value="1"/>
</dbReference>
<keyword evidence="6 8" id="KW-0408">Iron</keyword>
<comment type="similarity">
    <text evidence="3 9">Belongs to the cytochrome P450 family.</text>
</comment>
<dbReference type="InterPro" id="IPR036396">
    <property type="entry name" value="Cyt_P450_sf"/>
</dbReference>
<dbReference type="Pfam" id="PF00067">
    <property type="entry name" value="p450"/>
    <property type="match status" value="1"/>
</dbReference>
<accession>A0A8E0V599</accession>
<comment type="pathway">
    <text evidence="2">Mycotoxin biosynthesis.</text>
</comment>